<dbReference type="Pfam" id="PF13404">
    <property type="entry name" value="HTH_AsnC-type"/>
    <property type="match status" value="1"/>
</dbReference>
<dbReference type="InterPro" id="IPR019885">
    <property type="entry name" value="Tscrpt_reg_HTH_AsnC-type_CS"/>
</dbReference>
<dbReference type="InterPro" id="IPR019888">
    <property type="entry name" value="Tscrpt_reg_AsnC-like"/>
</dbReference>
<evidence type="ECO:0000256" key="1">
    <source>
        <dbReference type="ARBA" id="ARBA00023015"/>
    </source>
</evidence>
<dbReference type="SMART" id="SM00344">
    <property type="entry name" value="HTH_ASNC"/>
    <property type="match status" value="1"/>
</dbReference>
<evidence type="ECO:0000256" key="2">
    <source>
        <dbReference type="ARBA" id="ARBA00023125"/>
    </source>
</evidence>
<dbReference type="InterPro" id="IPR036388">
    <property type="entry name" value="WH-like_DNA-bd_sf"/>
</dbReference>
<evidence type="ECO:0000313" key="5">
    <source>
        <dbReference type="EMBL" id="UQX88890.1"/>
    </source>
</evidence>
<dbReference type="InterPro" id="IPR011991">
    <property type="entry name" value="ArsR-like_HTH"/>
</dbReference>
<reference evidence="5" key="2">
    <citation type="submission" date="2022-05" db="EMBL/GenBank/DDBJ databases">
        <authorList>
            <person name="Kim J.-S."/>
            <person name="Lee K."/>
            <person name="Suh M."/>
            <person name="Eom M."/>
            <person name="Kim J.-S."/>
            <person name="Kim D.-S."/>
            <person name="Ko S.-H."/>
            <person name="Shin Y."/>
            <person name="Lee J.-S."/>
        </authorList>
    </citation>
    <scope>NUCLEOTIDE SEQUENCE</scope>
    <source>
        <strain evidence="5">N237</strain>
    </source>
</reference>
<dbReference type="PRINTS" id="PR00033">
    <property type="entry name" value="HTHASNC"/>
</dbReference>
<dbReference type="InterPro" id="IPR019887">
    <property type="entry name" value="Tscrpt_reg_AsnC/Lrp_C"/>
</dbReference>
<dbReference type="CDD" id="cd00090">
    <property type="entry name" value="HTH_ARSR"/>
    <property type="match status" value="1"/>
</dbReference>
<dbReference type="Gene3D" id="3.30.70.920">
    <property type="match status" value="1"/>
</dbReference>
<keyword evidence="1" id="KW-0805">Transcription regulation</keyword>
<keyword evidence="2" id="KW-0238">DNA-binding</keyword>
<evidence type="ECO:0000313" key="6">
    <source>
        <dbReference type="Proteomes" id="UP001056336"/>
    </source>
</evidence>
<protein>
    <submittedName>
        <fullName evidence="5">Lrp/AsnC family transcriptional regulator</fullName>
    </submittedName>
</protein>
<keyword evidence="3" id="KW-0804">Transcription</keyword>
<sequence>MDSVDRALLDALRANARATFAELAREVGLSAPAVHERVGKLEAAGIITGYHAAVAPESLGYSMSALVGVFLSDTADEDAVAEQIAAIGAVEDCWFVAGEESFVVKVRVPDIGGLERAIRDLSKLDGVSRTRSTVVLSTRFEGRVQSARPSAENAL</sequence>
<organism evidence="5 6">
    <name type="scientific">Jatrophihabitans telluris</name>
    <dbReference type="NCBI Taxonomy" id="2038343"/>
    <lineage>
        <taxon>Bacteria</taxon>
        <taxon>Bacillati</taxon>
        <taxon>Actinomycetota</taxon>
        <taxon>Actinomycetes</taxon>
        <taxon>Jatrophihabitantales</taxon>
        <taxon>Jatrophihabitantaceae</taxon>
        <taxon>Jatrophihabitans</taxon>
    </lineage>
</organism>
<gene>
    <name evidence="5" type="ORF">M6D93_02560</name>
</gene>
<evidence type="ECO:0000259" key="4">
    <source>
        <dbReference type="PROSITE" id="PS50956"/>
    </source>
</evidence>
<dbReference type="InterPro" id="IPR036390">
    <property type="entry name" value="WH_DNA-bd_sf"/>
</dbReference>
<dbReference type="EMBL" id="CP097332">
    <property type="protein sequence ID" value="UQX88890.1"/>
    <property type="molecule type" value="Genomic_DNA"/>
</dbReference>
<dbReference type="PROSITE" id="PS50956">
    <property type="entry name" value="HTH_ASNC_2"/>
    <property type="match status" value="1"/>
</dbReference>
<dbReference type="InterPro" id="IPR011008">
    <property type="entry name" value="Dimeric_a/b-barrel"/>
</dbReference>
<dbReference type="Pfam" id="PF01037">
    <property type="entry name" value="AsnC_trans_reg"/>
    <property type="match status" value="1"/>
</dbReference>
<dbReference type="PANTHER" id="PTHR30154:SF53">
    <property type="entry name" value="HTH-TYPE TRANSCRIPTIONAL REGULATOR LRPC"/>
    <property type="match status" value="1"/>
</dbReference>
<dbReference type="Gene3D" id="1.10.10.10">
    <property type="entry name" value="Winged helix-like DNA-binding domain superfamily/Winged helix DNA-binding domain"/>
    <property type="match status" value="1"/>
</dbReference>
<dbReference type="RefSeq" id="WP_249772726.1">
    <property type="nucleotide sequence ID" value="NZ_CP097332.1"/>
</dbReference>
<name>A0ABY4R169_9ACTN</name>
<dbReference type="PROSITE" id="PS00519">
    <property type="entry name" value="HTH_ASNC_1"/>
    <property type="match status" value="1"/>
</dbReference>
<evidence type="ECO:0000256" key="3">
    <source>
        <dbReference type="ARBA" id="ARBA00023163"/>
    </source>
</evidence>
<dbReference type="SUPFAM" id="SSF46785">
    <property type="entry name" value="Winged helix' DNA-binding domain"/>
    <property type="match status" value="1"/>
</dbReference>
<dbReference type="Proteomes" id="UP001056336">
    <property type="component" value="Chromosome"/>
</dbReference>
<proteinExistence type="predicted"/>
<reference evidence="5" key="1">
    <citation type="journal article" date="2018" name="Int. J. Syst. Evol. Microbiol.">
        <title>Jatrophihabitans telluris sp. nov., isolated from sediment soil of lava forest wetlands and the emended description of the genus Jatrophihabitans.</title>
        <authorList>
            <person name="Lee K.C."/>
            <person name="Suh M.K."/>
            <person name="Eom M.K."/>
            <person name="Kim K.K."/>
            <person name="Kim J.S."/>
            <person name="Kim D.S."/>
            <person name="Ko S.H."/>
            <person name="Shin Y.K."/>
            <person name="Lee J.S."/>
        </authorList>
    </citation>
    <scope>NUCLEOTIDE SEQUENCE</scope>
    <source>
        <strain evidence="5">N237</strain>
    </source>
</reference>
<dbReference type="InterPro" id="IPR000485">
    <property type="entry name" value="AsnC-type_HTH_dom"/>
</dbReference>
<accession>A0ABY4R169</accession>
<dbReference type="PANTHER" id="PTHR30154">
    <property type="entry name" value="LEUCINE-RESPONSIVE REGULATORY PROTEIN"/>
    <property type="match status" value="1"/>
</dbReference>
<feature type="domain" description="HTH asnC-type" evidence="4">
    <location>
        <begin position="1"/>
        <end position="62"/>
    </location>
</feature>
<dbReference type="SUPFAM" id="SSF54909">
    <property type="entry name" value="Dimeric alpha+beta barrel"/>
    <property type="match status" value="1"/>
</dbReference>
<keyword evidence="6" id="KW-1185">Reference proteome</keyword>